<proteinExistence type="inferred from homology"/>
<dbReference type="RefSeq" id="WP_236629779.1">
    <property type="nucleotide sequence ID" value="NZ_KN234751.1"/>
</dbReference>
<comment type="similarity">
    <text evidence="1">Belongs to the class-IV pyridoxal-phosphate-dependent aminotransferase family.</text>
</comment>
<name>A0A095VRC1_9GAMM</name>
<dbReference type="HOGENOM" id="CLU_033907_1_1_6"/>
<evidence type="ECO:0000313" key="3">
    <source>
        <dbReference type="Proteomes" id="UP000029640"/>
    </source>
</evidence>
<accession>A0A095VRC1</accession>
<dbReference type="STRING" id="1265313.HRUBRA_01435"/>
<gene>
    <name evidence="2" type="ORF">HRUBRA_01435</name>
</gene>
<dbReference type="GO" id="GO:0019752">
    <property type="term" value="P:carboxylic acid metabolic process"/>
    <property type="evidence" value="ECO:0007669"/>
    <property type="project" value="TreeGrafter"/>
</dbReference>
<organism evidence="2 3">
    <name type="scientific">Pseudohaliea rubra DSM 19751</name>
    <dbReference type="NCBI Taxonomy" id="1265313"/>
    <lineage>
        <taxon>Bacteria</taxon>
        <taxon>Pseudomonadati</taxon>
        <taxon>Pseudomonadota</taxon>
        <taxon>Gammaproteobacteria</taxon>
        <taxon>Cellvibrionales</taxon>
        <taxon>Halieaceae</taxon>
        <taxon>Pseudohaliea</taxon>
    </lineage>
</organism>
<reference evidence="2 3" key="1">
    <citation type="journal article" date="2014" name="Genome Announc.">
        <title>Genome Sequence of Gammaproteobacterial Pseudohaliea rubra Type Strain DSM 19751, Isolated from Coastal Seawater of the Mediterranean Sea.</title>
        <authorList>
            <person name="Spring S."/>
            <person name="Fiebig A."/>
            <person name="Riedel T."/>
            <person name="Goker M."/>
            <person name="Klenk H.P."/>
        </authorList>
    </citation>
    <scope>NUCLEOTIDE SEQUENCE [LARGE SCALE GENOMIC DNA]</scope>
    <source>
        <strain evidence="2 3">DSM 19751</strain>
    </source>
</reference>
<dbReference type="EMBL" id="AUVB01000042">
    <property type="protein sequence ID" value="KGE03930.1"/>
    <property type="molecule type" value="Genomic_DNA"/>
</dbReference>
<evidence type="ECO:0000313" key="2">
    <source>
        <dbReference type="EMBL" id="KGE03930.1"/>
    </source>
</evidence>
<dbReference type="InterPro" id="IPR027417">
    <property type="entry name" value="P-loop_NTPase"/>
</dbReference>
<dbReference type="AlphaFoldDB" id="A0A095VRC1"/>
<dbReference type="PANTHER" id="PTHR42743:SF11">
    <property type="entry name" value="AMINODEOXYCHORISMATE LYASE"/>
    <property type="match status" value="1"/>
</dbReference>
<keyword evidence="3" id="KW-1185">Reference proteome</keyword>
<dbReference type="Proteomes" id="UP000029640">
    <property type="component" value="Unassembled WGS sequence"/>
</dbReference>
<dbReference type="PATRIC" id="fig|1265313.6.peg.1419"/>
<dbReference type="InterPro" id="IPR050571">
    <property type="entry name" value="Class-IV_PLP-Dep_Aminotrnsfr"/>
</dbReference>
<dbReference type="SUPFAM" id="SSF52540">
    <property type="entry name" value="P-loop containing nucleoside triphosphate hydrolases"/>
    <property type="match status" value="1"/>
</dbReference>
<sequence length="245" mass="27119">MRRIAMWSGPRNISTAMLRAFENRADCTVIDEPFYAAYLLETGLDHPAREAIIATQPADWRVVAEDLVHGERGGASVFYQKHMTQHLLPSMDLAFTDGLENCFLIREPRRILASYARIRPDFSLEEVGFPQQLTLFRRVRERLGAVPPVIDSALTLQDPGSVLRQLCDRLGIAFSGRMLTWPAGPRASDGVWAPHWYAAVEASTGFAAPAPDQPLPPLPAPYEALCAEAEAIYAEMLPHAIRPGG</sequence>
<protein>
    <recommendedName>
        <fullName evidence="4">Branched-chain-amino-acid aminotransferase-like protein 2</fullName>
    </recommendedName>
</protein>
<dbReference type="PANTHER" id="PTHR42743">
    <property type="entry name" value="AMINO-ACID AMINOTRANSFERASE"/>
    <property type="match status" value="1"/>
</dbReference>
<comment type="caution">
    <text evidence="2">The sequence shown here is derived from an EMBL/GenBank/DDBJ whole genome shotgun (WGS) entry which is preliminary data.</text>
</comment>
<dbReference type="eggNOG" id="ENOG502Z954">
    <property type="taxonomic scope" value="Bacteria"/>
</dbReference>
<evidence type="ECO:0000256" key="1">
    <source>
        <dbReference type="ARBA" id="ARBA00009320"/>
    </source>
</evidence>
<dbReference type="Pfam" id="PF19798">
    <property type="entry name" value="Sulfotransfer_5"/>
    <property type="match status" value="1"/>
</dbReference>
<evidence type="ECO:0008006" key="4">
    <source>
        <dbReference type="Google" id="ProtNLM"/>
    </source>
</evidence>